<dbReference type="Proteomes" id="UP000676565">
    <property type="component" value="Unassembled WGS sequence"/>
</dbReference>
<dbReference type="EMBL" id="JAGKQQ010000001">
    <property type="protein sequence ID" value="MBP3955845.1"/>
    <property type="molecule type" value="Genomic_DNA"/>
</dbReference>
<proteinExistence type="predicted"/>
<evidence type="ECO:0000313" key="2">
    <source>
        <dbReference type="Proteomes" id="UP000676565"/>
    </source>
</evidence>
<reference evidence="1 2" key="1">
    <citation type="submission" date="2021-04" db="EMBL/GenBank/DDBJ databases">
        <authorList>
            <person name="Ivanova A."/>
        </authorList>
    </citation>
    <scope>NUCLEOTIDE SEQUENCE [LARGE SCALE GENOMIC DNA]</scope>
    <source>
        <strain evidence="1 2">G18</strain>
    </source>
</reference>
<evidence type="ECO:0008006" key="3">
    <source>
        <dbReference type="Google" id="ProtNLM"/>
    </source>
</evidence>
<gene>
    <name evidence="1" type="ORF">J8F10_11170</name>
</gene>
<keyword evidence="2" id="KW-1185">Reference proteome</keyword>
<name>A0ABS5BQA7_9BACT</name>
<evidence type="ECO:0000313" key="1">
    <source>
        <dbReference type="EMBL" id="MBP3955845.1"/>
    </source>
</evidence>
<accession>A0ABS5BQA7</accession>
<comment type="caution">
    <text evidence="1">The sequence shown here is derived from an EMBL/GenBank/DDBJ whole genome shotgun (WGS) entry which is preliminary data.</text>
</comment>
<organism evidence="1 2">
    <name type="scientific">Gemmata palustris</name>
    <dbReference type="NCBI Taxonomy" id="2822762"/>
    <lineage>
        <taxon>Bacteria</taxon>
        <taxon>Pseudomonadati</taxon>
        <taxon>Planctomycetota</taxon>
        <taxon>Planctomycetia</taxon>
        <taxon>Gemmatales</taxon>
        <taxon>Gemmataceae</taxon>
        <taxon>Gemmata</taxon>
    </lineage>
</organism>
<sequence length="149" mass="17214">MKRQERIERVRAIEREFWAAAFAANLLDEALQKDSGLLAAEAFKVPDVRNWKKNLEGTYLIRMFAEFEATLRDVWARFFKRDTHPRMVDLIDAIAGYQFVPDDVIDGAHAVRRYRNSLVHEGGEEAATLPFGHARSFLGSYLSRLPTDW</sequence>
<protein>
    <recommendedName>
        <fullName evidence="3">RiboL-PSP-HEPN domain-containing protein</fullName>
    </recommendedName>
</protein>
<dbReference type="RefSeq" id="WP_210653903.1">
    <property type="nucleotide sequence ID" value="NZ_JAGKQQ010000001.1"/>
</dbReference>